<evidence type="ECO:0000256" key="11">
    <source>
        <dbReference type="SAM" id="Phobius"/>
    </source>
</evidence>
<dbReference type="PANTHER" id="PTHR10106:SF15">
    <property type="entry name" value="TRANSMEMBRANE ASCORBATE FERRIREDUCTASE 3-RELATED"/>
    <property type="match status" value="1"/>
</dbReference>
<feature type="transmembrane region" description="Helical" evidence="11">
    <location>
        <begin position="199"/>
        <end position="219"/>
    </location>
</feature>
<dbReference type="Pfam" id="PF03188">
    <property type="entry name" value="Cytochrom_B561"/>
    <property type="match status" value="1"/>
</dbReference>
<accession>A0A438DGM8</accession>
<keyword evidence="9" id="KW-0408">Iron</keyword>
<evidence type="ECO:0000313" key="14">
    <source>
        <dbReference type="Proteomes" id="UP000288805"/>
    </source>
</evidence>
<dbReference type="PROSITE" id="PS50939">
    <property type="entry name" value="CYTOCHROME_B561"/>
    <property type="match status" value="1"/>
</dbReference>
<feature type="domain" description="Cytochrome b561" evidence="12">
    <location>
        <begin position="19"/>
        <end position="219"/>
    </location>
</feature>
<sequence length="250" mass="27853">MDATGRVMFRRSTSGLTVLAHSFGILSLILLLFWLLHYRGGLNLESDISERIFNVHPFMMFFGLIFLSGEGMMAYKTIAAEKPVQKFIHMLLHLIAICMGIIGIHAVLKFHNKENIEDFYSLHSWVGIATFSIFLLQWLVGFVLFMFPKASPGTRARALPWHICGGRALLYMAISSALTGLMEKATLLGDKYHSNQARTINFLGLSILLFGIFVDFPLWRRGTTLGHLSVGTNEGAKGAALSANQNVTEE</sequence>
<evidence type="ECO:0000256" key="6">
    <source>
        <dbReference type="ARBA" id="ARBA00022723"/>
    </source>
</evidence>
<evidence type="ECO:0000256" key="7">
    <source>
        <dbReference type="ARBA" id="ARBA00022982"/>
    </source>
</evidence>
<evidence type="ECO:0000256" key="8">
    <source>
        <dbReference type="ARBA" id="ARBA00022989"/>
    </source>
</evidence>
<evidence type="ECO:0000256" key="3">
    <source>
        <dbReference type="ARBA" id="ARBA00022448"/>
    </source>
</evidence>
<dbReference type="PANTHER" id="PTHR10106">
    <property type="entry name" value="CYTOCHROME B561-RELATED"/>
    <property type="match status" value="1"/>
</dbReference>
<name>A0A438DGM8_VITVI</name>
<evidence type="ECO:0000259" key="12">
    <source>
        <dbReference type="PROSITE" id="PS50939"/>
    </source>
</evidence>
<dbReference type="InterPro" id="IPR006593">
    <property type="entry name" value="Cyt_b561/ferric_Rdtase_TM"/>
</dbReference>
<keyword evidence="6" id="KW-0479">Metal-binding</keyword>
<keyword evidence="7" id="KW-0249">Electron transport</keyword>
<feature type="transmembrane region" description="Helical" evidence="11">
    <location>
        <begin position="87"/>
        <end position="108"/>
    </location>
</feature>
<dbReference type="AlphaFoldDB" id="A0A438DGM8"/>
<feature type="transmembrane region" description="Helical" evidence="11">
    <location>
        <begin position="159"/>
        <end position="179"/>
    </location>
</feature>
<protein>
    <submittedName>
        <fullName evidence="13">Putative transmembrane ascorbate ferrireductase 3</fullName>
    </submittedName>
</protein>
<dbReference type="GO" id="GO:0046872">
    <property type="term" value="F:metal ion binding"/>
    <property type="evidence" value="ECO:0007669"/>
    <property type="project" value="UniProtKB-KW"/>
</dbReference>
<gene>
    <name evidence="13" type="primary">CYB561C_0</name>
    <name evidence="13" type="ORF">CK203_079316</name>
</gene>
<dbReference type="SMART" id="SM00665">
    <property type="entry name" value="B561"/>
    <property type="match status" value="1"/>
</dbReference>
<dbReference type="InterPro" id="IPR043205">
    <property type="entry name" value="CYB561/CYBRD1-like"/>
</dbReference>
<proteinExistence type="predicted"/>
<evidence type="ECO:0000256" key="9">
    <source>
        <dbReference type="ARBA" id="ARBA00023004"/>
    </source>
</evidence>
<keyword evidence="5 11" id="KW-0812">Transmembrane</keyword>
<dbReference type="GO" id="GO:0016491">
    <property type="term" value="F:oxidoreductase activity"/>
    <property type="evidence" value="ECO:0007669"/>
    <property type="project" value="InterPro"/>
</dbReference>
<evidence type="ECO:0000256" key="2">
    <source>
        <dbReference type="ARBA" id="ARBA00004141"/>
    </source>
</evidence>
<evidence type="ECO:0000256" key="10">
    <source>
        <dbReference type="ARBA" id="ARBA00023136"/>
    </source>
</evidence>
<keyword evidence="3" id="KW-0813">Transport</keyword>
<feature type="transmembrane region" description="Helical" evidence="11">
    <location>
        <begin position="128"/>
        <end position="147"/>
    </location>
</feature>
<evidence type="ECO:0000256" key="4">
    <source>
        <dbReference type="ARBA" id="ARBA00022617"/>
    </source>
</evidence>
<evidence type="ECO:0000313" key="13">
    <source>
        <dbReference type="EMBL" id="RVW34579.1"/>
    </source>
</evidence>
<dbReference type="EMBL" id="QGNW01001635">
    <property type="protein sequence ID" value="RVW34579.1"/>
    <property type="molecule type" value="Genomic_DNA"/>
</dbReference>
<reference evidence="13 14" key="1">
    <citation type="journal article" date="2018" name="PLoS Genet.">
        <title>Population sequencing reveals clonal diversity and ancestral inbreeding in the grapevine cultivar Chardonnay.</title>
        <authorList>
            <person name="Roach M.J."/>
            <person name="Johnson D.L."/>
            <person name="Bohlmann J."/>
            <person name="van Vuuren H.J."/>
            <person name="Jones S.J."/>
            <person name="Pretorius I.S."/>
            <person name="Schmidt S.A."/>
            <person name="Borneman A.R."/>
        </authorList>
    </citation>
    <scope>NUCLEOTIDE SEQUENCE [LARGE SCALE GENOMIC DNA]</scope>
    <source>
        <strain evidence="14">cv. Chardonnay</strain>
        <tissue evidence="13">Leaf</tissue>
    </source>
</reference>
<feature type="transmembrane region" description="Helical" evidence="11">
    <location>
        <begin position="16"/>
        <end position="36"/>
    </location>
</feature>
<dbReference type="Gene3D" id="1.20.120.1770">
    <property type="match status" value="1"/>
</dbReference>
<dbReference type="Proteomes" id="UP000288805">
    <property type="component" value="Unassembled WGS sequence"/>
</dbReference>
<comment type="cofactor">
    <cofactor evidence="1">
        <name>heme b</name>
        <dbReference type="ChEBI" id="CHEBI:60344"/>
    </cofactor>
</comment>
<organism evidence="13 14">
    <name type="scientific">Vitis vinifera</name>
    <name type="common">Grape</name>
    <dbReference type="NCBI Taxonomy" id="29760"/>
    <lineage>
        <taxon>Eukaryota</taxon>
        <taxon>Viridiplantae</taxon>
        <taxon>Streptophyta</taxon>
        <taxon>Embryophyta</taxon>
        <taxon>Tracheophyta</taxon>
        <taxon>Spermatophyta</taxon>
        <taxon>Magnoliopsida</taxon>
        <taxon>eudicotyledons</taxon>
        <taxon>Gunneridae</taxon>
        <taxon>Pentapetalae</taxon>
        <taxon>rosids</taxon>
        <taxon>Vitales</taxon>
        <taxon>Vitaceae</taxon>
        <taxon>Viteae</taxon>
        <taxon>Vitis</taxon>
    </lineage>
</organism>
<comment type="caution">
    <text evidence="13">The sequence shown here is derived from an EMBL/GenBank/DDBJ whole genome shotgun (WGS) entry which is preliminary data.</text>
</comment>
<keyword evidence="4" id="KW-0349">Heme</keyword>
<dbReference type="FunFam" id="1.20.120.1770:FF:000005">
    <property type="entry name" value="Probable transmembrane ascorbate ferrireductase 3"/>
    <property type="match status" value="1"/>
</dbReference>
<feature type="transmembrane region" description="Helical" evidence="11">
    <location>
        <begin position="56"/>
        <end position="75"/>
    </location>
</feature>
<dbReference type="GO" id="GO:0016020">
    <property type="term" value="C:membrane"/>
    <property type="evidence" value="ECO:0007669"/>
    <property type="project" value="UniProtKB-SubCell"/>
</dbReference>
<keyword evidence="10 11" id="KW-0472">Membrane</keyword>
<dbReference type="CDD" id="cd08766">
    <property type="entry name" value="Cyt_b561_ACYB-1_like"/>
    <property type="match status" value="1"/>
</dbReference>
<comment type="subcellular location">
    <subcellularLocation>
        <location evidence="2">Membrane</location>
        <topology evidence="2">Multi-pass membrane protein</topology>
    </subcellularLocation>
</comment>
<keyword evidence="8 11" id="KW-1133">Transmembrane helix</keyword>
<evidence type="ECO:0000256" key="5">
    <source>
        <dbReference type="ARBA" id="ARBA00022692"/>
    </source>
</evidence>
<evidence type="ECO:0000256" key="1">
    <source>
        <dbReference type="ARBA" id="ARBA00001970"/>
    </source>
</evidence>